<dbReference type="Gene3D" id="1.20.5.190">
    <property type="match status" value="1"/>
</dbReference>
<dbReference type="CDD" id="cd23767">
    <property type="entry name" value="IQCD"/>
    <property type="match status" value="1"/>
</dbReference>
<dbReference type="OrthoDB" id="6158772at2759"/>
<name>A0A9Q1BPZ2_HOLLE</name>
<dbReference type="EMBL" id="JAIZAY010000013">
    <property type="protein sequence ID" value="KAJ8030722.1"/>
    <property type="molecule type" value="Genomic_DNA"/>
</dbReference>
<keyword evidence="2" id="KW-1185">Reference proteome</keyword>
<dbReference type="SMART" id="SM00015">
    <property type="entry name" value="IQ"/>
    <property type="match status" value="1"/>
</dbReference>
<dbReference type="PROSITE" id="PS50096">
    <property type="entry name" value="IQ"/>
    <property type="match status" value="1"/>
</dbReference>
<dbReference type="Pfam" id="PF00612">
    <property type="entry name" value="IQ"/>
    <property type="match status" value="1"/>
</dbReference>
<sequence>MEGTDSIQHLQVPDTAELQLSCPDLDDLRSQRQERTRSAMEALDSGLMKRTLPDICSHISLEERAAVCIQRHFRGHLGRKEYLQALFYKFEEV</sequence>
<dbReference type="InterPro" id="IPR000048">
    <property type="entry name" value="IQ_motif_EF-hand-BS"/>
</dbReference>
<proteinExistence type="predicted"/>
<reference evidence="1" key="1">
    <citation type="submission" date="2021-10" db="EMBL/GenBank/DDBJ databases">
        <title>Tropical sea cucumber genome reveals ecological adaptation and Cuvierian tubules defense mechanism.</title>
        <authorList>
            <person name="Chen T."/>
        </authorList>
    </citation>
    <scope>NUCLEOTIDE SEQUENCE</scope>
    <source>
        <strain evidence="1">Nanhai2018</strain>
        <tissue evidence="1">Muscle</tissue>
    </source>
</reference>
<evidence type="ECO:0000313" key="1">
    <source>
        <dbReference type="EMBL" id="KAJ8030722.1"/>
    </source>
</evidence>
<protein>
    <submittedName>
        <fullName evidence="1">Uncharacterized protein</fullName>
    </submittedName>
</protein>
<evidence type="ECO:0000313" key="2">
    <source>
        <dbReference type="Proteomes" id="UP001152320"/>
    </source>
</evidence>
<dbReference type="Proteomes" id="UP001152320">
    <property type="component" value="Chromosome 13"/>
</dbReference>
<dbReference type="AlphaFoldDB" id="A0A9Q1BPZ2"/>
<gene>
    <name evidence="1" type="ORF">HOLleu_27208</name>
</gene>
<organism evidence="1 2">
    <name type="scientific">Holothuria leucospilota</name>
    <name type="common">Black long sea cucumber</name>
    <name type="synonym">Mertensiothuria leucospilota</name>
    <dbReference type="NCBI Taxonomy" id="206669"/>
    <lineage>
        <taxon>Eukaryota</taxon>
        <taxon>Metazoa</taxon>
        <taxon>Echinodermata</taxon>
        <taxon>Eleutherozoa</taxon>
        <taxon>Echinozoa</taxon>
        <taxon>Holothuroidea</taxon>
        <taxon>Aspidochirotacea</taxon>
        <taxon>Aspidochirotida</taxon>
        <taxon>Holothuriidae</taxon>
        <taxon>Holothuria</taxon>
    </lineage>
</organism>
<comment type="caution">
    <text evidence="1">The sequence shown here is derived from an EMBL/GenBank/DDBJ whole genome shotgun (WGS) entry which is preliminary data.</text>
</comment>
<accession>A0A9Q1BPZ2</accession>